<keyword evidence="6" id="KW-1185">Reference proteome</keyword>
<dbReference type="Pfam" id="PF05193">
    <property type="entry name" value="Peptidase_M16_C"/>
    <property type="match status" value="1"/>
</dbReference>
<evidence type="ECO:0000259" key="3">
    <source>
        <dbReference type="Pfam" id="PF00675"/>
    </source>
</evidence>
<dbReference type="PANTHER" id="PTHR11851:SF49">
    <property type="entry name" value="MITOCHONDRIAL-PROCESSING PEPTIDASE SUBUNIT ALPHA"/>
    <property type="match status" value="1"/>
</dbReference>
<dbReference type="InterPro" id="IPR050361">
    <property type="entry name" value="MPP/UQCRC_Complex"/>
</dbReference>
<name>A0A133N7H4_9FUSO</name>
<accession>A0A133N7H4</accession>
<evidence type="ECO:0000259" key="4">
    <source>
        <dbReference type="Pfam" id="PF05193"/>
    </source>
</evidence>
<dbReference type="PANTHER" id="PTHR11851">
    <property type="entry name" value="METALLOPROTEASE"/>
    <property type="match status" value="1"/>
</dbReference>
<evidence type="ECO:0000256" key="1">
    <source>
        <dbReference type="ARBA" id="ARBA00007261"/>
    </source>
</evidence>
<dbReference type="EMBL" id="LRPX01000103">
    <property type="protein sequence ID" value="KXA12224.1"/>
    <property type="molecule type" value="Genomic_DNA"/>
</dbReference>
<proteinExistence type="inferred from homology"/>
<feature type="domain" description="Peptidase M16 C-terminal" evidence="4">
    <location>
        <begin position="167"/>
        <end position="341"/>
    </location>
</feature>
<evidence type="ECO:0000313" key="6">
    <source>
        <dbReference type="Proteomes" id="UP000070617"/>
    </source>
</evidence>
<dbReference type="STRING" id="134605.HMPREF3206_01808"/>
<dbReference type="InterPro" id="IPR001431">
    <property type="entry name" value="Pept_M16_Zn_BS"/>
</dbReference>
<comment type="caution">
    <text evidence="5">The sequence shown here is derived from an EMBL/GenBank/DDBJ whole genome shotgun (WGS) entry which is preliminary data.</text>
</comment>
<dbReference type="SUPFAM" id="SSF63411">
    <property type="entry name" value="LuxS/MPP-like metallohydrolase"/>
    <property type="match status" value="2"/>
</dbReference>
<dbReference type="AlphaFoldDB" id="A0A133N7H4"/>
<dbReference type="InterPro" id="IPR007863">
    <property type="entry name" value="Peptidase_M16_C"/>
</dbReference>
<dbReference type="InterPro" id="IPR011249">
    <property type="entry name" value="Metalloenz_LuxS/M16"/>
</dbReference>
<evidence type="ECO:0000313" key="5">
    <source>
        <dbReference type="EMBL" id="KXA12224.1"/>
    </source>
</evidence>
<dbReference type="RefSeq" id="WP_010680476.1">
    <property type="nucleotide sequence ID" value="NZ_KQ956579.1"/>
</dbReference>
<dbReference type="PROSITE" id="PS00143">
    <property type="entry name" value="INSULINASE"/>
    <property type="match status" value="1"/>
</dbReference>
<dbReference type="Proteomes" id="UP000070617">
    <property type="component" value="Unassembled WGS sequence"/>
</dbReference>
<dbReference type="Pfam" id="PF00675">
    <property type="entry name" value="Peptidase_M16"/>
    <property type="match status" value="1"/>
</dbReference>
<dbReference type="Gene3D" id="3.30.830.10">
    <property type="entry name" value="Metalloenzyme, LuxS/M16 peptidase-like"/>
    <property type="match status" value="2"/>
</dbReference>
<dbReference type="GO" id="GO:0006508">
    <property type="term" value="P:proteolysis"/>
    <property type="evidence" value="ECO:0007669"/>
    <property type="project" value="InterPro"/>
</dbReference>
<gene>
    <name evidence="5" type="ORF">HMPREF3206_01808</name>
</gene>
<comment type="similarity">
    <text evidence="1 2">Belongs to the peptidase M16 family.</text>
</comment>
<feature type="domain" description="Peptidase M16 N-terminal" evidence="3">
    <location>
        <begin position="16"/>
        <end position="151"/>
    </location>
</feature>
<dbReference type="InterPro" id="IPR011765">
    <property type="entry name" value="Pept_M16_N"/>
</dbReference>
<dbReference type="GO" id="GO:0004222">
    <property type="term" value="F:metalloendopeptidase activity"/>
    <property type="evidence" value="ECO:0007669"/>
    <property type="project" value="InterPro"/>
</dbReference>
<dbReference type="PATRIC" id="fig|134605.3.peg.1786"/>
<evidence type="ECO:0000256" key="2">
    <source>
        <dbReference type="RuleBase" id="RU004447"/>
    </source>
</evidence>
<dbReference type="GO" id="GO:0046872">
    <property type="term" value="F:metal ion binding"/>
    <property type="evidence" value="ECO:0007669"/>
    <property type="project" value="InterPro"/>
</dbReference>
<sequence length="416" mass="47755">MSEQVQVKTLSNGITVLIEKVPELQSFSLGFFVRTGARNEREEESGISHFIEHMMFKGTETRTAKDLSEVIDNEGGIINAYTSRETTVYYVQLLSNKLEIAIDVLSDMMLHSTFTEENIEKERNVIIEEIKMYEDSPEDTVHDENISFALRGIQSNSISGTPEGLKKITREHFMNYLKDQYVASNLLIAISGNFDETVLMTQLEEKMSAFPQSDKKREYDNRYEIYAGTQVITRDTQQVHICFNTRGIDVHHPKKYAASILANALGGGMSARLFQRIREEKGLAYSVYSYQSVYEDCGIFTTYAGTTKEAYQEVVNMIQEEYKKVREEGITEQELQRCKNQFTSALMFHLESSKGRMSSMASSYINNGKVEAREEIMKRINEVSLEDIKEMAQYLFDEKYYSCTVLGNIKKEEFSI</sequence>
<reference evidence="6" key="1">
    <citation type="submission" date="2016-01" db="EMBL/GenBank/DDBJ databases">
        <authorList>
            <person name="Mitreva M."/>
            <person name="Pepin K.H."/>
            <person name="Mihindukulasuriya K.A."/>
            <person name="Fulton R."/>
            <person name="Fronick C."/>
            <person name="O'Laughlin M."/>
            <person name="Miner T."/>
            <person name="Herter B."/>
            <person name="Rosa B.A."/>
            <person name="Cordes M."/>
            <person name="Tomlinson C."/>
            <person name="Wollam A."/>
            <person name="Palsikar V.B."/>
            <person name="Mardis E.R."/>
            <person name="Wilson R.K."/>
        </authorList>
    </citation>
    <scope>NUCLEOTIDE SEQUENCE [LARGE SCALE GENOMIC DNA]</scope>
    <source>
        <strain evidence="6">CMW8396</strain>
    </source>
</reference>
<organism evidence="5 6">
    <name type="scientific">Fusobacterium equinum</name>
    <dbReference type="NCBI Taxonomy" id="134605"/>
    <lineage>
        <taxon>Bacteria</taxon>
        <taxon>Fusobacteriati</taxon>
        <taxon>Fusobacteriota</taxon>
        <taxon>Fusobacteriia</taxon>
        <taxon>Fusobacteriales</taxon>
        <taxon>Fusobacteriaceae</taxon>
        <taxon>Fusobacterium</taxon>
    </lineage>
</organism>
<protein>
    <submittedName>
        <fullName evidence="5">Peptidase M16 inactive domain protein</fullName>
    </submittedName>
</protein>